<name>A0A2D4MGB1_9SAUR</name>
<sequence>MQVVLDMSISEMQPSFWCTRFWPEAIQWCNEVILIALWQKVFSRSGLVKFIVSITILSQKLDDIIEESLPKLYTYWLLFLQLADKKEASFWPGVIAQNQSSDSEPEEATGITKPRII</sequence>
<organism evidence="1">
    <name type="scientific">Micrurus spixii</name>
    <name type="common">Amazon coral snake</name>
    <dbReference type="NCBI Taxonomy" id="129469"/>
    <lineage>
        <taxon>Eukaryota</taxon>
        <taxon>Metazoa</taxon>
        <taxon>Chordata</taxon>
        <taxon>Craniata</taxon>
        <taxon>Vertebrata</taxon>
        <taxon>Euteleostomi</taxon>
        <taxon>Lepidosauria</taxon>
        <taxon>Squamata</taxon>
        <taxon>Bifurcata</taxon>
        <taxon>Unidentata</taxon>
        <taxon>Episquamata</taxon>
        <taxon>Toxicofera</taxon>
        <taxon>Serpentes</taxon>
        <taxon>Colubroidea</taxon>
        <taxon>Elapidae</taxon>
        <taxon>Elapinae</taxon>
        <taxon>Micrurus</taxon>
    </lineage>
</organism>
<reference evidence="1" key="1">
    <citation type="submission" date="2017-07" db="EMBL/GenBank/DDBJ databases">
        <authorList>
            <person name="Mikheyev A."/>
            <person name="Grau M."/>
        </authorList>
    </citation>
    <scope>NUCLEOTIDE SEQUENCE</scope>
    <source>
        <tissue evidence="1">Venom_gland</tissue>
    </source>
</reference>
<protein>
    <submittedName>
        <fullName evidence="1">Uncharacterized protein</fullName>
    </submittedName>
</protein>
<dbReference type="EMBL" id="IACM01098971">
    <property type="protein sequence ID" value="LAB32440.1"/>
    <property type="molecule type" value="Transcribed_RNA"/>
</dbReference>
<proteinExistence type="predicted"/>
<dbReference type="AlphaFoldDB" id="A0A2D4MGB1"/>
<evidence type="ECO:0000313" key="1">
    <source>
        <dbReference type="EMBL" id="LAB32440.1"/>
    </source>
</evidence>
<reference evidence="1" key="2">
    <citation type="submission" date="2017-11" db="EMBL/GenBank/DDBJ databases">
        <title>Coralsnake Venomics: Analyses of Venom Gland Transcriptomes and Proteomes of Six Brazilian Taxa.</title>
        <authorList>
            <person name="Aird S.D."/>
            <person name="Jorge da Silva N."/>
            <person name="Qiu L."/>
            <person name="Villar-Briones A."/>
            <person name="Aparecida-Saddi V."/>
            <person name="Campos-Telles M.P."/>
            <person name="Grau M."/>
            <person name="Mikheyev A.S."/>
        </authorList>
    </citation>
    <scope>NUCLEOTIDE SEQUENCE</scope>
    <source>
        <tissue evidence="1">Venom_gland</tissue>
    </source>
</reference>
<accession>A0A2D4MGB1</accession>